<sequence length="245" mass="26209">MKKLVAEFIGTFWLIVGGCGTAIFAASNPDMGIGKIGIAVAFGLSLVTMFYSIGHISGCHLNPAVTLGLATAGKFDPKNVPTYILAQVLGAITGAALVYLVMLGKVGYQIGSFAANGYEENSPEGYSIISAFITELVMTFIFLFIILGATYEKAHKAFSGLAIGLGLTLIHLVSMPITNTSINPARSLSQALFAEGNWALPQLWLFWVAPILGALLAGAFYQFLFNYDPIKSYKVSRKGQNPQLR</sequence>
<dbReference type="AlphaFoldDB" id="A0A1V6LNN6"/>
<evidence type="ECO:0000256" key="5">
    <source>
        <dbReference type="ARBA" id="ARBA00022519"/>
    </source>
</evidence>
<dbReference type="RefSeq" id="WP_080319815.1">
    <property type="nucleotide sequence ID" value="NZ_MTBC01000011.1"/>
</dbReference>
<keyword evidence="4" id="KW-1003">Cell membrane</keyword>
<dbReference type="Pfam" id="PF00230">
    <property type="entry name" value="MIP"/>
    <property type="match status" value="1"/>
</dbReference>
<dbReference type="CDD" id="cd00333">
    <property type="entry name" value="MIP"/>
    <property type="match status" value="1"/>
</dbReference>
<evidence type="ECO:0000256" key="8">
    <source>
        <dbReference type="ARBA" id="ARBA00022989"/>
    </source>
</evidence>
<dbReference type="InterPro" id="IPR000425">
    <property type="entry name" value="MIP"/>
</dbReference>
<dbReference type="Proteomes" id="UP000191680">
    <property type="component" value="Unassembled WGS sequence"/>
</dbReference>
<dbReference type="PANTHER" id="PTHR19139:SF199">
    <property type="entry name" value="MIP17260P"/>
    <property type="match status" value="1"/>
</dbReference>
<dbReference type="PANTHER" id="PTHR19139">
    <property type="entry name" value="AQUAPORIN TRANSPORTER"/>
    <property type="match status" value="1"/>
</dbReference>
<keyword evidence="5" id="KW-0997">Cell inner membrane</keyword>
<feature type="transmembrane region" description="Helical" evidence="11">
    <location>
        <begin position="32"/>
        <end position="53"/>
    </location>
</feature>
<organism evidence="12 13">
    <name type="scientific">Croceivirga radicis</name>
    <dbReference type="NCBI Taxonomy" id="1929488"/>
    <lineage>
        <taxon>Bacteria</taxon>
        <taxon>Pseudomonadati</taxon>
        <taxon>Bacteroidota</taxon>
        <taxon>Flavobacteriia</taxon>
        <taxon>Flavobacteriales</taxon>
        <taxon>Flavobacteriaceae</taxon>
        <taxon>Croceivirga</taxon>
    </lineage>
</organism>
<dbReference type="GO" id="GO:0005886">
    <property type="term" value="C:plasma membrane"/>
    <property type="evidence" value="ECO:0007669"/>
    <property type="project" value="UniProtKB-SubCell"/>
</dbReference>
<dbReference type="EMBL" id="MTBC01000011">
    <property type="protein sequence ID" value="OQD41772.1"/>
    <property type="molecule type" value="Genomic_DNA"/>
</dbReference>
<dbReference type="InterPro" id="IPR034294">
    <property type="entry name" value="Aquaporin_transptr"/>
</dbReference>
<evidence type="ECO:0000256" key="7">
    <source>
        <dbReference type="ARBA" id="ARBA00022737"/>
    </source>
</evidence>
<evidence type="ECO:0000256" key="4">
    <source>
        <dbReference type="ARBA" id="ARBA00022475"/>
    </source>
</evidence>
<evidence type="ECO:0000256" key="1">
    <source>
        <dbReference type="ARBA" id="ARBA00004651"/>
    </source>
</evidence>
<dbReference type="GO" id="GO:0015250">
    <property type="term" value="F:water channel activity"/>
    <property type="evidence" value="ECO:0007669"/>
    <property type="project" value="TreeGrafter"/>
</dbReference>
<dbReference type="NCBIfam" id="NF003838">
    <property type="entry name" value="PRK05420.1"/>
    <property type="match status" value="1"/>
</dbReference>
<evidence type="ECO:0000313" key="12">
    <source>
        <dbReference type="EMBL" id="OQD41772.1"/>
    </source>
</evidence>
<dbReference type="SUPFAM" id="SSF81338">
    <property type="entry name" value="Aquaporin-like"/>
    <property type="match status" value="1"/>
</dbReference>
<dbReference type="InterPro" id="IPR023271">
    <property type="entry name" value="Aquaporin-like"/>
</dbReference>
<evidence type="ECO:0000256" key="10">
    <source>
        <dbReference type="RuleBase" id="RU000477"/>
    </source>
</evidence>
<keyword evidence="8 11" id="KW-1133">Transmembrane helix</keyword>
<accession>A0A1V6LNN6</accession>
<dbReference type="OrthoDB" id="9807293at2"/>
<reference evidence="12 13" key="1">
    <citation type="submission" date="2016-12" db="EMBL/GenBank/DDBJ databases">
        <authorList>
            <person name="Song W.-J."/>
            <person name="Kurnit D.M."/>
        </authorList>
    </citation>
    <scope>NUCLEOTIDE SEQUENCE [LARGE SCALE GENOMIC DNA]</scope>
    <source>
        <strain evidence="12 13">HSG9</strain>
    </source>
</reference>
<keyword evidence="6 10" id="KW-0812">Transmembrane</keyword>
<dbReference type="PROSITE" id="PS00221">
    <property type="entry name" value="MIP"/>
    <property type="match status" value="1"/>
</dbReference>
<comment type="similarity">
    <text evidence="2 10">Belongs to the MIP/aquaporin (TC 1.A.8) family.</text>
</comment>
<keyword evidence="3 10" id="KW-0813">Transport</keyword>
<dbReference type="PROSITE" id="PS51257">
    <property type="entry name" value="PROKAR_LIPOPROTEIN"/>
    <property type="match status" value="1"/>
</dbReference>
<feature type="transmembrane region" description="Helical" evidence="11">
    <location>
        <begin position="128"/>
        <end position="151"/>
    </location>
</feature>
<comment type="subcellular location">
    <subcellularLocation>
        <location evidence="1">Cell membrane</location>
        <topology evidence="1">Multi-pass membrane protein</topology>
    </subcellularLocation>
</comment>
<comment type="caution">
    <text evidence="12">The sequence shown here is derived from an EMBL/GenBank/DDBJ whole genome shotgun (WGS) entry which is preliminary data.</text>
</comment>
<evidence type="ECO:0000256" key="3">
    <source>
        <dbReference type="ARBA" id="ARBA00022448"/>
    </source>
</evidence>
<proteinExistence type="inferred from homology"/>
<keyword evidence="13" id="KW-1185">Reference proteome</keyword>
<dbReference type="NCBIfam" id="TIGR00861">
    <property type="entry name" value="MIP"/>
    <property type="match status" value="1"/>
</dbReference>
<evidence type="ECO:0000256" key="9">
    <source>
        <dbReference type="ARBA" id="ARBA00023136"/>
    </source>
</evidence>
<evidence type="ECO:0000256" key="11">
    <source>
        <dbReference type="SAM" id="Phobius"/>
    </source>
</evidence>
<feature type="transmembrane region" description="Helical" evidence="11">
    <location>
        <begin position="158"/>
        <end position="177"/>
    </location>
</feature>
<name>A0A1V6LNN6_9FLAO</name>
<keyword evidence="7" id="KW-0677">Repeat</keyword>
<feature type="transmembrane region" description="Helical" evidence="11">
    <location>
        <begin position="204"/>
        <end position="224"/>
    </location>
</feature>
<evidence type="ECO:0000256" key="2">
    <source>
        <dbReference type="ARBA" id="ARBA00006175"/>
    </source>
</evidence>
<keyword evidence="9 11" id="KW-0472">Membrane</keyword>
<gene>
    <name evidence="12" type="ORF">BUL40_14340</name>
</gene>
<feature type="transmembrane region" description="Helical" evidence="11">
    <location>
        <begin position="84"/>
        <end position="108"/>
    </location>
</feature>
<dbReference type="Gene3D" id="1.20.1080.10">
    <property type="entry name" value="Glycerol uptake facilitator protein"/>
    <property type="match status" value="1"/>
</dbReference>
<evidence type="ECO:0000256" key="6">
    <source>
        <dbReference type="ARBA" id="ARBA00022692"/>
    </source>
</evidence>
<dbReference type="InterPro" id="IPR022357">
    <property type="entry name" value="MIP_CS"/>
</dbReference>
<dbReference type="PRINTS" id="PR00783">
    <property type="entry name" value="MINTRINSICP"/>
</dbReference>
<dbReference type="FunFam" id="1.20.1080.10:FF:000007">
    <property type="entry name" value="Aquaporin Z"/>
    <property type="match status" value="1"/>
</dbReference>
<evidence type="ECO:0000313" key="13">
    <source>
        <dbReference type="Proteomes" id="UP000191680"/>
    </source>
</evidence>
<protein>
    <submittedName>
        <fullName evidence="12">Aquaporin Z</fullName>
    </submittedName>
</protein>
<feature type="transmembrane region" description="Helical" evidence="11">
    <location>
        <begin position="7"/>
        <end position="26"/>
    </location>
</feature>